<dbReference type="PANTHER" id="PTHR40047:SF1">
    <property type="entry name" value="UPF0703 PROTEIN YCGQ"/>
    <property type="match status" value="1"/>
</dbReference>
<dbReference type="PANTHER" id="PTHR40047">
    <property type="entry name" value="UPF0703 PROTEIN YCGQ"/>
    <property type="match status" value="1"/>
</dbReference>
<feature type="domain" description="DUF1980" evidence="3">
    <location>
        <begin position="161"/>
        <end position="258"/>
    </location>
</feature>
<evidence type="ECO:0000256" key="1">
    <source>
        <dbReference type="SAM" id="Phobius"/>
    </source>
</evidence>
<dbReference type="AlphaFoldDB" id="A0A917EW14"/>
<feature type="transmembrane region" description="Helical" evidence="1">
    <location>
        <begin position="12"/>
        <end position="34"/>
    </location>
</feature>
<comment type="caution">
    <text evidence="4">The sequence shown here is derived from an EMBL/GenBank/DDBJ whole genome shotgun (WGS) entry which is preliminary data.</text>
</comment>
<keyword evidence="5" id="KW-1185">Reference proteome</keyword>
<dbReference type="Proteomes" id="UP000598775">
    <property type="component" value="Unassembled WGS sequence"/>
</dbReference>
<dbReference type="InterPro" id="IPR048493">
    <property type="entry name" value="DUF1980_N"/>
</dbReference>
<dbReference type="InterPro" id="IPR015402">
    <property type="entry name" value="DUF1980"/>
</dbReference>
<evidence type="ECO:0000313" key="4">
    <source>
        <dbReference type="EMBL" id="GGF23274.1"/>
    </source>
</evidence>
<dbReference type="EMBL" id="BMGP01000002">
    <property type="protein sequence ID" value="GGF23274.1"/>
    <property type="molecule type" value="Genomic_DNA"/>
</dbReference>
<keyword evidence="1" id="KW-1133">Transmembrane helix</keyword>
<dbReference type="InterPro" id="IPR048447">
    <property type="entry name" value="DUF1980_C"/>
</dbReference>
<organism evidence="4 5">
    <name type="scientific">Subtercola lobariae</name>
    <dbReference type="NCBI Taxonomy" id="1588641"/>
    <lineage>
        <taxon>Bacteria</taxon>
        <taxon>Bacillati</taxon>
        <taxon>Actinomycetota</taxon>
        <taxon>Actinomycetes</taxon>
        <taxon>Micrococcales</taxon>
        <taxon>Microbacteriaceae</taxon>
        <taxon>Subtercola</taxon>
    </lineage>
</organism>
<name>A0A917EW14_9MICO</name>
<protein>
    <submittedName>
        <fullName evidence="4">Membrane protein</fullName>
    </submittedName>
</protein>
<keyword evidence="1" id="KW-0812">Transmembrane</keyword>
<feature type="transmembrane region" description="Helical" evidence="1">
    <location>
        <begin position="84"/>
        <end position="107"/>
    </location>
</feature>
<dbReference type="Pfam" id="PF09323">
    <property type="entry name" value="DUF1980"/>
    <property type="match status" value="1"/>
</dbReference>
<dbReference type="InterPro" id="IPR052955">
    <property type="entry name" value="UPF0703_membrane_permease"/>
</dbReference>
<proteinExistence type="predicted"/>
<feature type="transmembrane region" description="Helical" evidence="1">
    <location>
        <begin position="40"/>
        <end position="63"/>
    </location>
</feature>
<evidence type="ECO:0000313" key="5">
    <source>
        <dbReference type="Proteomes" id="UP000598775"/>
    </source>
</evidence>
<dbReference type="NCBIfam" id="TIGR03943">
    <property type="entry name" value="TIGR03943 family putative permease subunit"/>
    <property type="match status" value="1"/>
</dbReference>
<dbReference type="RefSeq" id="WP_229715164.1">
    <property type="nucleotide sequence ID" value="NZ_BMGP01000002.1"/>
</dbReference>
<evidence type="ECO:0000259" key="2">
    <source>
        <dbReference type="Pfam" id="PF09323"/>
    </source>
</evidence>
<gene>
    <name evidence="4" type="ORF">GCM10011399_16100</name>
</gene>
<feature type="domain" description="DUF1980" evidence="2">
    <location>
        <begin position="22"/>
        <end position="121"/>
    </location>
</feature>
<keyword evidence="1" id="KW-0472">Membrane</keyword>
<reference evidence="4 5" key="1">
    <citation type="journal article" date="2014" name="Int. J. Syst. Evol. Microbiol.">
        <title>Complete genome sequence of Corynebacterium casei LMG S-19264T (=DSM 44701T), isolated from a smear-ripened cheese.</title>
        <authorList>
            <consortium name="US DOE Joint Genome Institute (JGI-PGF)"/>
            <person name="Walter F."/>
            <person name="Albersmeier A."/>
            <person name="Kalinowski J."/>
            <person name="Ruckert C."/>
        </authorList>
    </citation>
    <scope>NUCLEOTIDE SEQUENCE [LARGE SCALE GENOMIC DNA]</scope>
    <source>
        <strain evidence="4 5">CGMCC 1.12976</strain>
    </source>
</reference>
<dbReference type="Pfam" id="PF21537">
    <property type="entry name" value="DUF1980_C"/>
    <property type="match status" value="1"/>
</dbReference>
<evidence type="ECO:0000259" key="3">
    <source>
        <dbReference type="Pfam" id="PF21537"/>
    </source>
</evidence>
<accession>A0A917EW14</accession>
<sequence>MSFSRLVSRWKGLALSMIAVVATLWLGVTGQLGLYIHPRYYVFTMIMAGLAVVLIVGAFAAVPGSDEHDEHEHPSPFERPRRRLLTISGAVVALGVVVAAAMVLLIVPPTTLTSAAVEQRSLNGSSNTLSNAGTGVSASTDTSTYTVKDWAALIRQGAGADDLAGKTATLTGFVTPDSDDPDNVFYVARFVITCCAVDAQPVGVAVYDPGWSGTYKADSWVSVVGSFEANPSVLSTATTVIQPDSVTAVVQPAEPYVY</sequence>